<evidence type="ECO:0000256" key="1">
    <source>
        <dbReference type="ARBA" id="ARBA00022729"/>
    </source>
</evidence>
<gene>
    <name evidence="5" type="ORF">HNR73_004715</name>
</gene>
<dbReference type="InterPro" id="IPR013517">
    <property type="entry name" value="FG-GAP"/>
</dbReference>
<evidence type="ECO:0000313" key="5">
    <source>
        <dbReference type="EMBL" id="MBB6036842.1"/>
    </source>
</evidence>
<evidence type="ECO:0000256" key="2">
    <source>
        <dbReference type="ARBA" id="ARBA00022737"/>
    </source>
</evidence>
<dbReference type="Pfam" id="PF14312">
    <property type="entry name" value="FG-GAP_2"/>
    <property type="match status" value="1"/>
</dbReference>
<reference evidence="5 6" key="1">
    <citation type="submission" date="2020-08" db="EMBL/GenBank/DDBJ databases">
        <title>Genomic Encyclopedia of Type Strains, Phase IV (KMG-IV): sequencing the most valuable type-strain genomes for metagenomic binning, comparative biology and taxonomic classification.</title>
        <authorList>
            <person name="Goeker M."/>
        </authorList>
    </citation>
    <scope>NUCLEOTIDE SEQUENCE [LARGE SCALE GENOMIC DNA]</scope>
    <source>
        <strain evidence="5 6">YIM 65646</strain>
    </source>
</reference>
<evidence type="ECO:0000256" key="4">
    <source>
        <dbReference type="SAM" id="SignalP"/>
    </source>
</evidence>
<dbReference type="SUPFAM" id="SSF69318">
    <property type="entry name" value="Integrin alpha N-terminal domain"/>
    <property type="match status" value="2"/>
</dbReference>
<dbReference type="InterPro" id="IPR028994">
    <property type="entry name" value="Integrin_alpha_N"/>
</dbReference>
<dbReference type="AlphaFoldDB" id="A0A841FTH2"/>
<keyword evidence="2" id="KW-0677">Repeat</keyword>
<dbReference type="PANTHER" id="PTHR36220:SF1">
    <property type="entry name" value="GAMMA TUBULIN COMPLEX COMPONENT C-TERMINAL DOMAIN-CONTAINING PROTEIN"/>
    <property type="match status" value="1"/>
</dbReference>
<evidence type="ECO:0000313" key="6">
    <source>
        <dbReference type="Proteomes" id="UP000548476"/>
    </source>
</evidence>
<proteinExistence type="predicted"/>
<dbReference type="InterPro" id="IPR013519">
    <property type="entry name" value="Int_alpha_beta-p"/>
</dbReference>
<organism evidence="5 6">
    <name type="scientific">Phytomonospora endophytica</name>
    <dbReference type="NCBI Taxonomy" id="714109"/>
    <lineage>
        <taxon>Bacteria</taxon>
        <taxon>Bacillati</taxon>
        <taxon>Actinomycetota</taxon>
        <taxon>Actinomycetes</taxon>
        <taxon>Micromonosporales</taxon>
        <taxon>Micromonosporaceae</taxon>
        <taxon>Phytomonospora</taxon>
    </lineage>
</organism>
<comment type="caution">
    <text evidence="5">The sequence shown here is derived from an EMBL/GenBank/DDBJ whole genome shotgun (WGS) entry which is preliminary data.</text>
</comment>
<dbReference type="PANTHER" id="PTHR36220">
    <property type="entry name" value="UNNAMED PRODUCT"/>
    <property type="match status" value="1"/>
</dbReference>
<dbReference type="PROSITE" id="PS51470">
    <property type="entry name" value="FG_GAP"/>
    <property type="match status" value="2"/>
</dbReference>
<dbReference type="Gene3D" id="2.130.10.130">
    <property type="entry name" value="Integrin alpha, N-terminal"/>
    <property type="match status" value="2"/>
</dbReference>
<dbReference type="SMART" id="SM00191">
    <property type="entry name" value="Int_alpha"/>
    <property type="match status" value="4"/>
</dbReference>
<keyword evidence="6" id="KW-1185">Reference proteome</keyword>
<dbReference type="RefSeq" id="WP_184789677.1">
    <property type="nucleotide sequence ID" value="NZ_BONT01000058.1"/>
</dbReference>
<keyword evidence="1 4" id="KW-0732">Signal</keyword>
<accession>A0A841FTH2</accession>
<dbReference type="Proteomes" id="UP000548476">
    <property type="component" value="Unassembled WGS sequence"/>
</dbReference>
<feature type="chain" id="PRO_5032449143" evidence="4">
    <location>
        <begin position="25"/>
        <end position="480"/>
    </location>
</feature>
<dbReference type="EMBL" id="JACHGT010000010">
    <property type="protein sequence ID" value="MBB6036842.1"/>
    <property type="molecule type" value="Genomic_DNA"/>
</dbReference>
<feature type="signal peptide" evidence="4">
    <location>
        <begin position="1"/>
        <end position="24"/>
    </location>
</feature>
<protein>
    <submittedName>
        <fullName evidence="5">Uncharacterized protein</fullName>
    </submittedName>
</protein>
<name>A0A841FTH2_9ACTN</name>
<sequence>MRGFTSIAVAGLVATALVAPPASASFSAADPAPTAAGADFNLDGFEDVVTGLPDYTVDGQAAAGAVQVILGGGEGSFLITQNTEGVPDEAEAGDRFGQSVTAWYSPYDNYPNLVVGVPGESVGDKAGAGMIHVFQGHAGGIFLDGYTYDQDSGGMPGVAEAGDMFGWSLSGNIGGGGYRYGTLAIGAPGEDDNAVDAGSVYLIGNERIKVFSQDTAGIPGTQEKGDRFGWSVSILRDVLVVGVPYESIGSVAGAGLVQVFTVRRSATPNTDWPKPQPVVNLDQSMSGVAGVPETGDHFGMSVSIASEEGGESTDYDFAVGVPDEDIGSVANAGGVHEYELEDPYADSSPAWSEHMAVNQGSTGVPGKVETGDRFGSTVDAFTTVWGTTALTVASAGEGTDADIGTVPAIHVFSRQLHGGGAAWVRAGKYTVPGGETLSTVHLEGGPETLRIAAPDSTRILGVPWENVLYGQHSPLVVHSV</sequence>
<evidence type="ECO:0000256" key="3">
    <source>
        <dbReference type="ARBA" id="ARBA00023180"/>
    </source>
</evidence>
<keyword evidence="3" id="KW-0325">Glycoprotein</keyword>